<organism evidence="1 2">
    <name type="scientific">Pseudothauera lacus</name>
    <dbReference type="NCBI Taxonomy" id="2136175"/>
    <lineage>
        <taxon>Bacteria</taxon>
        <taxon>Pseudomonadati</taxon>
        <taxon>Pseudomonadota</taxon>
        <taxon>Betaproteobacteria</taxon>
        <taxon>Rhodocyclales</taxon>
        <taxon>Zoogloeaceae</taxon>
        <taxon>Pseudothauera</taxon>
    </lineage>
</organism>
<dbReference type="OrthoDB" id="9180114at2"/>
<sequence length="123" mass="13660">MEHAGNPQAGTRVATWLELAVAPEWRRQQCAVRIHAMGTEHSGCYALSMDGRWICSGDGRLTVFRGFDAALRFLRALRVEEVERGAALTDDVTCDGRHYCLCVGRDDCLAQCADGCRRKKLDS</sequence>
<comment type="caution">
    <text evidence="1">The sequence shown here is derived from an EMBL/GenBank/DDBJ whole genome shotgun (WGS) entry which is preliminary data.</text>
</comment>
<protein>
    <submittedName>
        <fullName evidence="1">Uncharacterized protein</fullName>
    </submittedName>
</protein>
<dbReference type="EMBL" id="PZKC01000001">
    <property type="protein sequence ID" value="PTD98066.1"/>
    <property type="molecule type" value="Genomic_DNA"/>
</dbReference>
<dbReference type="AlphaFoldDB" id="A0A2T4IJZ5"/>
<evidence type="ECO:0000313" key="2">
    <source>
        <dbReference type="Proteomes" id="UP000241193"/>
    </source>
</evidence>
<keyword evidence="2" id="KW-1185">Reference proteome</keyword>
<accession>A0A2T4IJZ5</accession>
<reference evidence="1 2" key="2">
    <citation type="submission" date="2018-04" db="EMBL/GenBank/DDBJ databases">
        <title>Thauera lacus sp. nov., isolated from an saline lake in Inner Mongolia, China.</title>
        <authorList>
            <person name="Liang Q.-Y."/>
        </authorList>
    </citation>
    <scope>NUCLEOTIDE SEQUENCE [LARGE SCALE GENOMIC DNA]</scope>
    <source>
        <strain evidence="1 2">D20</strain>
    </source>
</reference>
<dbReference type="Proteomes" id="UP000241193">
    <property type="component" value="Unassembled WGS sequence"/>
</dbReference>
<evidence type="ECO:0000313" key="1">
    <source>
        <dbReference type="EMBL" id="PTD98066.1"/>
    </source>
</evidence>
<name>A0A2T4IJZ5_9RHOO</name>
<proteinExistence type="predicted"/>
<gene>
    <name evidence="1" type="ORF">C8261_01220</name>
</gene>
<dbReference type="RefSeq" id="WP_107491826.1">
    <property type="nucleotide sequence ID" value="NZ_PZKC01000001.1"/>
</dbReference>
<reference evidence="1 2" key="1">
    <citation type="submission" date="2018-03" db="EMBL/GenBank/DDBJ databases">
        <authorList>
            <person name="Keele B.F."/>
        </authorList>
    </citation>
    <scope>NUCLEOTIDE SEQUENCE [LARGE SCALE GENOMIC DNA]</scope>
    <source>
        <strain evidence="1 2">D20</strain>
    </source>
</reference>